<feature type="compositionally biased region" description="Gly residues" evidence="1">
    <location>
        <begin position="1"/>
        <end position="13"/>
    </location>
</feature>
<protein>
    <submittedName>
        <fullName evidence="2">Uncharacterized protein</fullName>
    </submittedName>
</protein>
<accession>A0A382P4L7</accession>
<gene>
    <name evidence="2" type="ORF">METZ01_LOCUS319736</name>
</gene>
<dbReference type="EMBL" id="UINC01104026">
    <property type="protein sequence ID" value="SVC66882.1"/>
    <property type="molecule type" value="Genomic_DNA"/>
</dbReference>
<feature type="non-terminal residue" evidence="2">
    <location>
        <position position="1"/>
    </location>
</feature>
<feature type="region of interest" description="Disordered" evidence="1">
    <location>
        <begin position="1"/>
        <end position="22"/>
    </location>
</feature>
<sequence>CAGPGQGGAGVHVGRGRRRAPV</sequence>
<proteinExistence type="predicted"/>
<name>A0A382P4L7_9ZZZZ</name>
<reference evidence="2" key="1">
    <citation type="submission" date="2018-05" db="EMBL/GenBank/DDBJ databases">
        <authorList>
            <person name="Lanie J.A."/>
            <person name="Ng W.-L."/>
            <person name="Kazmierczak K.M."/>
            <person name="Andrzejewski T.M."/>
            <person name="Davidsen T.M."/>
            <person name="Wayne K.J."/>
            <person name="Tettelin H."/>
            <person name="Glass J.I."/>
            <person name="Rusch D."/>
            <person name="Podicherti R."/>
            <person name="Tsui H.-C.T."/>
            <person name="Winkler M.E."/>
        </authorList>
    </citation>
    <scope>NUCLEOTIDE SEQUENCE</scope>
</reference>
<feature type="non-terminal residue" evidence="2">
    <location>
        <position position="22"/>
    </location>
</feature>
<dbReference type="AlphaFoldDB" id="A0A382P4L7"/>
<evidence type="ECO:0000256" key="1">
    <source>
        <dbReference type="SAM" id="MobiDB-lite"/>
    </source>
</evidence>
<organism evidence="2">
    <name type="scientific">marine metagenome</name>
    <dbReference type="NCBI Taxonomy" id="408172"/>
    <lineage>
        <taxon>unclassified sequences</taxon>
        <taxon>metagenomes</taxon>
        <taxon>ecological metagenomes</taxon>
    </lineage>
</organism>
<evidence type="ECO:0000313" key="2">
    <source>
        <dbReference type="EMBL" id="SVC66882.1"/>
    </source>
</evidence>